<dbReference type="GO" id="GO:0003992">
    <property type="term" value="F:N2-acetyl-L-ornithine:2-oxoglutarate 5-aminotransferase activity"/>
    <property type="evidence" value="ECO:0007669"/>
    <property type="project" value="UniProtKB-UniRule"/>
</dbReference>
<dbReference type="EC" id="2.6.1.11" evidence="5"/>
<dbReference type="CDD" id="cd00610">
    <property type="entry name" value="OAT_like"/>
    <property type="match status" value="1"/>
</dbReference>
<feature type="binding site" evidence="5">
    <location>
        <begin position="223"/>
        <end position="226"/>
    </location>
    <ligand>
        <name>pyridoxal 5'-phosphate</name>
        <dbReference type="ChEBI" id="CHEBI:597326"/>
    </ligand>
</feature>
<dbReference type="PANTHER" id="PTHR11986:SF79">
    <property type="entry name" value="ACETYLORNITHINE AMINOTRANSFERASE, MITOCHONDRIAL"/>
    <property type="match status" value="1"/>
</dbReference>
<feature type="binding site" evidence="5">
    <location>
        <begin position="106"/>
        <end position="107"/>
    </location>
    <ligand>
        <name>pyridoxal 5'-phosphate</name>
        <dbReference type="ChEBI" id="CHEBI:597326"/>
    </ligand>
</feature>
<reference evidence="6 7" key="1">
    <citation type="journal article" date="2009" name="PLoS ONE">
        <title>Genome analysis of the anaerobic thermohalophilic bacterium Halothermothrix orenii.</title>
        <authorList>
            <person name="Mavromatis K."/>
            <person name="Ivanova N."/>
            <person name="Anderson I."/>
            <person name="Lykidis A."/>
            <person name="Hooper S.D."/>
            <person name="Sun H."/>
            <person name="Kunin V."/>
            <person name="Lapidus A."/>
            <person name="Hugenholtz P."/>
            <person name="Patel B."/>
            <person name="Kyrpides N.C."/>
        </authorList>
    </citation>
    <scope>NUCLEOTIDE SEQUENCE [LARGE SCALE GENOMIC DNA]</scope>
    <source>
        <strain evidence="7">H 168 / OCM 544 / DSM 9562</strain>
    </source>
</reference>
<dbReference type="GO" id="GO:0042802">
    <property type="term" value="F:identical protein binding"/>
    <property type="evidence" value="ECO:0007669"/>
    <property type="project" value="TreeGrafter"/>
</dbReference>
<dbReference type="HAMAP" id="MF_01107">
    <property type="entry name" value="ArgD_aminotrans_3"/>
    <property type="match status" value="1"/>
</dbReference>
<dbReference type="GO" id="GO:0030170">
    <property type="term" value="F:pyridoxal phosphate binding"/>
    <property type="evidence" value="ECO:0007669"/>
    <property type="project" value="InterPro"/>
</dbReference>
<dbReference type="Gene3D" id="3.40.640.10">
    <property type="entry name" value="Type I PLP-dependent aspartate aminotransferase-like (Major domain)"/>
    <property type="match status" value="1"/>
</dbReference>
<dbReference type="NCBIfam" id="NF002325">
    <property type="entry name" value="PRK01278.1"/>
    <property type="match status" value="1"/>
</dbReference>
<dbReference type="Pfam" id="PF00202">
    <property type="entry name" value="Aminotran_3"/>
    <property type="match status" value="1"/>
</dbReference>
<comment type="subunit">
    <text evidence="5">Homodimer.</text>
</comment>
<name>B8D1G9_HALOH</name>
<feature type="binding site" evidence="5">
    <location>
        <position position="138"/>
    </location>
    <ligand>
        <name>pyridoxal 5'-phosphate</name>
        <dbReference type="ChEBI" id="CHEBI:597326"/>
    </ligand>
</feature>
<dbReference type="eggNOG" id="COG4992">
    <property type="taxonomic scope" value="Bacteria"/>
</dbReference>
<dbReference type="EMBL" id="CP001098">
    <property type="protein sequence ID" value="ACL69046.1"/>
    <property type="molecule type" value="Genomic_DNA"/>
</dbReference>
<evidence type="ECO:0000313" key="7">
    <source>
        <dbReference type="Proteomes" id="UP000000719"/>
    </source>
</evidence>
<evidence type="ECO:0000256" key="5">
    <source>
        <dbReference type="HAMAP-Rule" id="MF_01107"/>
    </source>
</evidence>
<dbReference type="GO" id="GO:0005737">
    <property type="term" value="C:cytoplasm"/>
    <property type="evidence" value="ECO:0007669"/>
    <property type="project" value="UniProtKB-SubCell"/>
</dbReference>
<dbReference type="UniPathway" id="UPA00068">
    <property type="reaction ID" value="UER00109"/>
</dbReference>
<evidence type="ECO:0000256" key="1">
    <source>
        <dbReference type="ARBA" id="ARBA00022576"/>
    </source>
</evidence>
<accession>B8D1G9</accession>
<dbReference type="InterPro" id="IPR015421">
    <property type="entry name" value="PyrdxlP-dep_Trfase_major"/>
</dbReference>
<comment type="subcellular location">
    <subcellularLocation>
        <location evidence="5">Cytoplasm</location>
    </subcellularLocation>
</comment>
<dbReference type="SUPFAM" id="SSF53383">
    <property type="entry name" value="PLP-dependent transferases"/>
    <property type="match status" value="1"/>
</dbReference>
<dbReference type="GO" id="GO:0006526">
    <property type="term" value="P:L-arginine biosynthetic process"/>
    <property type="evidence" value="ECO:0007669"/>
    <property type="project" value="UniProtKB-UniRule"/>
</dbReference>
<gene>
    <name evidence="5" type="primary">argD</name>
    <name evidence="6" type="ordered locus">Hore_02850</name>
</gene>
<comment type="miscellaneous">
    <text evidence="5">May also have succinyldiaminopimelate aminotransferase activity, thus carrying out the corresponding step in lysine biosynthesis.</text>
</comment>
<dbReference type="Gene3D" id="3.90.1150.10">
    <property type="entry name" value="Aspartate Aminotransferase, domain 1"/>
    <property type="match status" value="1"/>
</dbReference>
<comment type="similarity">
    <text evidence="5">Belongs to the class-III pyridoxal-phosphate-dependent aminotransferase family. ArgD subfamily.</text>
</comment>
<dbReference type="STRING" id="373903.Hore_02850"/>
<dbReference type="HOGENOM" id="CLU_016922_10_1_9"/>
<feature type="modified residue" description="N6-(pyridoxal phosphate)lysine" evidence="5">
    <location>
        <position position="252"/>
    </location>
</feature>
<feature type="binding site" evidence="5">
    <location>
        <position position="141"/>
    </location>
    <ligand>
        <name>N(2)-acetyl-L-ornithine</name>
        <dbReference type="ChEBI" id="CHEBI:57805"/>
    </ligand>
</feature>
<evidence type="ECO:0000256" key="3">
    <source>
        <dbReference type="ARBA" id="ARBA00022679"/>
    </source>
</evidence>
<keyword evidence="3 5" id="KW-0808">Transferase</keyword>
<evidence type="ECO:0000256" key="4">
    <source>
        <dbReference type="ARBA" id="ARBA00022898"/>
    </source>
</evidence>
<dbReference type="InterPro" id="IPR015422">
    <property type="entry name" value="PyrdxlP-dep_Trfase_small"/>
</dbReference>
<dbReference type="FunFam" id="3.40.640.10:FF:000004">
    <property type="entry name" value="Acetylornithine aminotransferase"/>
    <property type="match status" value="1"/>
</dbReference>
<comment type="cofactor">
    <cofactor evidence="5">
        <name>pyridoxal 5'-phosphate</name>
        <dbReference type="ChEBI" id="CHEBI:597326"/>
    </cofactor>
    <text evidence="5">Binds 1 pyridoxal phosphate per subunit.</text>
</comment>
<keyword evidence="1 5" id="KW-0032">Aminotransferase</keyword>
<dbReference type="PIRSF" id="PIRSF000521">
    <property type="entry name" value="Transaminase_4ab_Lys_Orn"/>
    <property type="match status" value="1"/>
</dbReference>
<keyword evidence="5" id="KW-0963">Cytoplasm</keyword>
<dbReference type="RefSeq" id="WP_012635234.1">
    <property type="nucleotide sequence ID" value="NC_011899.1"/>
</dbReference>
<dbReference type="InterPro" id="IPR015424">
    <property type="entry name" value="PyrdxlP-dep_Trfase"/>
</dbReference>
<evidence type="ECO:0000313" key="6">
    <source>
        <dbReference type="EMBL" id="ACL69046.1"/>
    </source>
</evidence>
<dbReference type="PANTHER" id="PTHR11986">
    <property type="entry name" value="AMINOTRANSFERASE CLASS III"/>
    <property type="match status" value="1"/>
</dbReference>
<evidence type="ECO:0000256" key="2">
    <source>
        <dbReference type="ARBA" id="ARBA00022605"/>
    </source>
</evidence>
<dbReference type="InterPro" id="IPR004636">
    <property type="entry name" value="AcOrn/SuccOrn_fam"/>
</dbReference>
<feature type="binding site" evidence="5">
    <location>
        <position position="281"/>
    </location>
    <ligand>
        <name>pyridoxal 5'-phosphate</name>
        <dbReference type="ChEBI" id="CHEBI:597326"/>
    </ligand>
</feature>
<feature type="binding site" evidence="5">
    <location>
        <position position="280"/>
    </location>
    <ligand>
        <name>N(2)-acetyl-L-ornithine</name>
        <dbReference type="ChEBI" id="CHEBI:57805"/>
    </ligand>
</feature>
<sequence>MLRDEIITCDKNYFMNVFKGRFPLVVDHGEGVKVYDKNGKVYCDFLSGIGVNALGYSCPELVEALREQVEKIIHCSNLYYIEPQAELEKWLVNHSVADRVFFSNSGAEANEGAIKLARKYFEVRNENKYEIITAQNSFHGRTLMTLAATGQEKYHRFFQPLPQGFKYVPFNDLEAVYRSVGPNTAAIMVEPIQGEGGVYPATREYLEGLRKLCDEENILLIFDEIQCGIGKTGTLFAYEYYGVEPDIFTLAKALGGGVPIGAFLAREEVANAFKPGDHGSTFGGNPLATRAAITTLKVIKERGLLNKVKKTGQYFKNLLEELKEEIDIVNEVRGVGLMLAIELNRNKARDIVNYMFEKGFLLNAVKDNIIRFLPPLIIEKTDIKNMVGELKTVLEKNNL</sequence>
<keyword evidence="4 5" id="KW-0663">Pyridoxal phosphate</keyword>
<dbReference type="Proteomes" id="UP000000719">
    <property type="component" value="Chromosome"/>
</dbReference>
<dbReference type="OrthoDB" id="9807885at2"/>
<keyword evidence="7" id="KW-1185">Reference proteome</keyword>
<protein>
    <recommendedName>
        <fullName evidence="5">Acetylornithine aminotransferase</fullName>
        <shortName evidence="5">ACOAT</shortName>
        <ecNumber evidence="5">2.6.1.11</ecNumber>
    </recommendedName>
</protein>
<proteinExistence type="inferred from homology"/>
<keyword evidence="2 5" id="KW-0028">Amino-acid biosynthesis</keyword>
<dbReference type="InterPro" id="IPR050103">
    <property type="entry name" value="Class-III_PLP-dep_AT"/>
</dbReference>
<dbReference type="KEGG" id="hor:Hore_02850"/>
<dbReference type="NCBIfam" id="TIGR00707">
    <property type="entry name" value="argD"/>
    <property type="match status" value="1"/>
</dbReference>
<organism evidence="6 7">
    <name type="scientific">Halothermothrix orenii (strain H 168 / OCM 544 / DSM 9562)</name>
    <dbReference type="NCBI Taxonomy" id="373903"/>
    <lineage>
        <taxon>Bacteria</taxon>
        <taxon>Bacillati</taxon>
        <taxon>Bacillota</taxon>
        <taxon>Clostridia</taxon>
        <taxon>Halanaerobiales</taxon>
        <taxon>Halothermotrichaceae</taxon>
        <taxon>Halothermothrix</taxon>
    </lineage>
</organism>
<comment type="catalytic activity">
    <reaction evidence="5">
        <text>N(2)-acetyl-L-ornithine + 2-oxoglutarate = N-acetyl-L-glutamate 5-semialdehyde + L-glutamate</text>
        <dbReference type="Rhea" id="RHEA:18049"/>
        <dbReference type="ChEBI" id="CHEBI:16810"/>
        <dbReference type="ChEBI" id="CHEBI:29123"/>
        <dbReference type="ChEBI" id="CHEBI:29985"/>
        <dbReference type="ChEBI" id="CHEBI:57805"/>
        <dbReference type="EC" id="2.6.1.11"/>
    </reaction>
</comment>
<dbReference type="AlphaFoldDB" id="B8D1G9"/>
<dbReference type="InterPro" id="IPR005814">
    <property type="entry name" value="Aminotrans_3"/>
</dbReference>
<comment type="pathway">
    <text evidence="5">Amino-acid biosynthesis; L-arginine biosynthesis; N(2)-acetyl-L-ornithine from L-glutamate: step 4/4.</text>
</comment>
<keyword evidence="5" id="KW-0055">Arginine biosynthesis</keyword>